<reference evidence="3 4" key="1">
    <citation type="submission" date="2024-04" db="EMBL/GenBank/DDBJ databases">
        <authorList>
            <person name="Waldvogel A.-M."/>
            <person name="Schoenle A."/>
        </authorList>
    </citation>
    <scope>NUCLEOTIDE SEQUENCE [LARGE SCALE GENOMIC DNA]</scope>
</reference>
<proteinExistence type="predicted"/>
<dbReference type="GO" id="GO:0030159">
    <property type="term" value="F:signaling receptor complex adaptor activity"/>
    <property type="evidence" value="ECO:0007669"/>
    <property type="project" value="TreeGrafter"/>
</dbReference>
<keyword evidence="1" id="KW-0175">Coiled coil</keyword>
<sequence>MQTQVQRMESHSRQLELKIRNHNEQIGRLEERELELKKEYNALHQRHTEMIHNYMEHVERIKLQQVSDASESSAVSRVRRERPQSCIFPSSAATSLILPEAKARAETPATEGWRFTDPAHDHSNASLKLDFTELPKDREGKAAQDPAASWGSSLADDCKEELSNVSGSQSTSTPSKDPGTGSRAVGATDRDQSSDVQDIIESTPELDMDLIGTRPCSTPTEGIENKAFDRNTESLFEELSSAGTGLIGDVDDGADLLGKAHTHQEDYVELPIMITRFYRWLLGMHRYNTGVRVGTRSLTGRKRQ</sequence>
<name>A0AAV2LKF5_KNICA</name>
<feature type="coiled-coil region" evidence="1">
    <location>
        <begin position="5"/>
        <end position="46"/>
    </location>
</feature>
<dbReference type="EMBL" id="OZ035826">
    <property type="protein sequence ID" value="CAL1602840.1"/>
    <property type="molecule type" value="Genomic_DNA"/>
</dbReference>
<dbReference type="InterPro" id="IPR039911">
    <property type="entry name" value="JIP3/JIP4"/>
</dbReference>
<dbReference type="Proteomes" id="UP001497482">
    <property type="component" value="Chromosome 4"/>
</dbReference>
<organism evidence="3 4">
    <name type="scientific">Knipowitschia caucasica</name>
    <name type="common">Caucasian dwarf goby</name>
    <name type="synonym">Pomatoschistus caucasicus</name>
    <dbReference type="NCBI Taxonomy" id="637954"/>
    <lineage>
        <taxon>Eukaryota</taxon>
        <taxon>Metazoa</taxon>
        <taxon>Chordata</taxon>
        <taxon>Craniata</taxon>
        <taxon>Vertebrata</taxon>
        <taxon>Euteleostomi</taxon>
        <taxon>Actinopterygii</taxon>
        <taxon>Neopterygii</taxon>
        <taxon>Teleostei</taxon>
        <taxon>Neoteleostei</taxon>
        <taxon>Acanthomorphata</taxon>
        <taxon>Gobiaria</taxon>
        <taxon>Gobiiformes</taxon>
        <taxon>Gobioidei</taxon>
        <taxon>Gobiidae</taxon>
        <taxon>Gobiinae</taxon>
        <taxon>Knipowitschia</taxon>
    </lineage>
</organism>
<evidence type="ECO:0000256" key="2">
    <source>
        <dbReference type="SAM" id="MobiDB-lite"/>
    </source>
</evidence>
<dbReference type="GO" id="GO:0016192">
    <property type="term" value="P:vesicle-mediated transport"/>
    <property type="evidence" value="ECO:0007669"/>
    <property type="project" value="TreeGrafter"/>
</dbReference>
<dbReference type="GO" id="GO:0005078">
    <property type="term" value="F:MAP-kinase scaffold activity"/>
    <property type="evidence" value="ECO:0007669"/>
    <property type="project" value="InterPro"/>
</dbReference>
<feature type="compositionally biased region" description="Polar residues" evidence="2">
    <location>
        <begin position="163"/>
        <end position="175"/>
    </location>
</feature>
<dbReference type="GO" id="GO:0008432">
    <property type="term" value="F:JUN kinase binding"/>
    <property type="evidence" value="ECO:0007669"/>
    <property type="project" value="TreeGrafter"/>
</dbReference>
<evidence type="ECO:0000313" key="4">
    <source>
        <dbReference type="Proteomes" id="UP001497482"/>
    </source>
</evidence>
<keyword evidence="4" id="KW-1185">Reference proteome</keyword>
<dbReference type="GO" id="GO:0005737">
    <property type="term" value="C:cytoplasm"/>
    <property type="evidence" value="ECO:0007669"/>
    <property type="project" value="TreeGrafter"/>
</dbReference>
<dbReference type="PANTHER" id="PTHR13886">
    <property type="entry name" value="JNK/SAPK-ASSOCIATED PROTEIN"/>
    <property type="match status" value="1"/>
</dbReference>
<dbReference type="PANTHER" id="PTHR13886:SF2">
    <property type="entry name" value="C-JUN-AMINO-TERMINAL KINASE-INTERACTING PROTEIN 4"/>
    <property type="match status" value="1"/>
</dbReference>
<protein>
    <submittedName>
        <fullName evidence="3">Uncharacterized protein</fullName>
    </submittedName>
</protein>
<evidence type="ECO:0000313" key="3">
    <source>
        <dbReference type="EMBL" id="CAL1602840.1"/>
    </source>
</evidence>
<evidence type="ECO:0000256" key="1">
    <source>
        <dbReference type="SAM" id="Coils"/>
    </source>
</evidence>
<gene>
    <name evidence="3" type="ORF">KC01_LOCUS30582</name>
</gene>
<dbReference type="AlphaFoldDB" id="A0AAV2LKF5"/>
<accession>A0AAV2LKF5</accession>
<feature type="region of interest" description="Disordered" evidence="2">
    <location>
        <begin position="158"/>
        <end position="196"/>
    </location>
</feature>
<dbReference type="GO" id="GO:0019894">
    <property type="term" value="F:kinesin binding"/>
    <property type="evidence" value="ECO:0007669"/>
    <property type="project" value="TreeGrafter"/>
</dbReference>